<evidence type="ECO:0000313" key="2">
    <source>
        <dbReference type="Proteomes" id="UP000824998"/>
    </source>
</evidence>
<keyword evidence="2" id="KW-1185">Reference proteome</keyword>
<dbReference type="AlphaFoldDB" id="A0A9P8C1N5"/>
<reference evidence="1" key="1">
    <citation type="journal article" date="2021" name="IMA Fungus">
        <title>Genomic characterization of three marine fungi, including Emericellopsis atlantica sp. nov. with signatures of a generalist lifestyle and marine biomass degradation.</title>
        <authorList>
            <person name="Hagestad O.C."/>
            <person name="Hou L."/>
            <person name="Andersen J.H."/>
            <person name="Hansen E.H."/>
            <person name="Altermark B."/>
            <person name="Li C."/>
            <person name="Kuhnert E."/>
            <person name="Cox R.J."/>
            <person name="Crous P.W."/>
            <person name="Spatafora J.W."/>
            <person name="Lail K."/>
            <person name="Amirebrahimi M."/>
            <person name="Lipzen A."/>
            <person name="Pangilinan J."/>
            <person name="Andreopoulos W."/>
            <person name="Hayes R.D."/>
            <person name="Ng V."/>
            <person name="Grigoriev I.V."/>
            <person name="Jackson S.A."/>
            <person name="Sutton T.D.S."/>
            <person name="Dobson A.D.W."/>
            <person name="Rama T."/>
        </authorList>
    </citation>
    <scope>NUCLEOTIDE SEQUENCE</scope>
    <source>
        <strain evidence="1">TRa018bII</strain>
    </source>
</reference>
<protein>
    <submittedName>
        <fullName evidence="1">Uncharacterized protein</fullName>
    </submittedName>
</protein>
<dbReference type="OrthoDB" id="2195431at2759"/>
<name>A0A9P8C1N5_9HELO</name>
<organism evidence="1 2">
    <name type="scientific">Amylocarpus encephaloides</name>
    <dbReference type="NCBI Taxonomy" id="45428"/>
    <lineage>
        <taxon>Eukaryota</taxon>
        <taxon>Fungi</taxon>
        <taxon>Dikarya</taxon>
        <taxon>Ascomycota</taxon>
        <taxon>Pezizomycotina</taxon>
        <taxon>Leotiomycetes</taxon>
        <taxon>Helotiales</taxon>
        <taxon>Helotiales incertae sedis</taxon>
        <taxon>Amylocarpus</taxon>
    </lineage>
</organism>
<dbReference type="EMBL" id="MU251657">
    <property type="protein sequence ID" value="KAG9230623.1"/>
    <property type="molecule type" value="Genomic_DNA"/>
</dbReference>
<comment type="caution">
    <text evidence="1">The sequence shown here is derived from an EMBL/GenBank/DDBJ whole genome shotgun (WGS) entry which is preliminary data.</text>
</comment>
<dbReference type="Proteomes" id="UP000824998">
    <property type="component" value="Unassembled WGS sequence"/>
</dbReference>
<proteinExistence type="predicted"/>
<sequence length="77" mass="8687">MYSTSPPNFLPSSDPALLEDWEGNAASLLSNIPDSDDFEALNLVKEEAIALKNKAGVVIQYRAWPVEDSFRRRYINE</sequence>
<evidence type="ECO:0000313" key="1">
    <source>
        <dbReference type="EMBL" id="KAG9230623.1"/>
    </source>
</evidence>
<accession>A0A9P8C1N5</accession>
<gene>
    <name evidence="1" type="ORF">BJ875DRAFT_471683</name>
</gene>